<feature type="domain" description="Fe/B12 periplasmic-binding" evidence="1">
    <location>
        <begin position="120"/>
        <end position="406"/>
    </location>
</feature>
<dbReference type="Gene3D" id="3.40.50.1980">
    <property type="entry name" value="Nitrogenase molybdenum iron protein domain"/>
    <property type="match status" value="2"/>
</dbReference>
<dbReference type="EMBL" id="JAAYUN010000068">
    <property type="protein sequence ID" value="NLJ22233.1"/>
    <property type="molecule type" value="Genomic_DNA"/>
</dbReference>
<gene>
    <name evidence="2" type="ORF">GX426_03895</name>
</gene>
<dbReference type="CDD" id="cd14256">
    <property type="entry name" value="Dockerin_I"/>
    <property type="match status" value="1"/>
</dbReference>
<dbReference type="PANTHER" id="PTHR30535:SF34">
    <property type="entry name" value="MOLYBDATE-BINDING PROTEIN MOLA"/>
    <property type="match status" value="1"/>
</dbReference>
<proteinExistence type="predicted"/>
<dbReference type="SUPFAM" id="SSF63446">
    <property type="entry name" value="Type I dockerin domain"/>
    <property type="match status" value="1"/>
</dbReference>
<organism evidence="2 3">
    <name type="scientific">Methanothrix soehngenii</name>
    <name type="common">Methanosaeta concilii</name>
    <dbReference type="NCBI Taxonomy" id="2223"/>
    <lineage>
        <taxon>Archaea</taxon>
        <taxon>Methanobacteriati</taxon>
        <taxon>Methanobacteriota</taxon>
        <taxon>Stenosarchaea group</taxon>
        <taxon>Methanomicrobia</taxon>
        <taxon>Methanotrichales</taxon>
        <taxon>Methanotrichaceae</taxon>
        <taxon>Methanothrix</taxon>
    </lineage>
</organism>
<evidence type="ECO:0000313" key="3">
    <source>
        <dbReference type="Proteomes" id="UP000544742"/>
    </source>
</evidence>
<comment type="caution">
    <text evidence="2">The sequence shown here is derived from an EMBL/GenBank/DDBJ whole genome shotgun (WGS) entry which is preliminary data.</text>
</comment>
<evidence type="ECO:0000259" key="1">
    <source>
        <dbReference type="PROSITE" id="PS50983"/>
    </source>
</evidence>
<dbReference type="PROSITE" id="PS50983">
    <property type="entry name" value="FE_B12_PBP"/>
    <property type="match status" value="1"/>
</dbReference>
<dbReference type="SUPFAM" id="SSF53807">
    <property type="entry name" value="Helical backbone' metal receptor"/>
    <property type="match status" value="1"/>
</dbReference>
<dbReference type="AlphaFoldDB" id="A0A7K4AH07"/>
<dbReference type="GO" id="GO:0000272">
    <property type="term" value="P:polysaccharide catabolic process"/>
    <property type="evidence" value="ECO:0007669"/>
    <property type="project" value="InterPro"/>
</dbReference>
<dbReference type="Gene3D" id="1.10.1330.10">
    <property type="entry name" value="Dockerin domain"/>
    <property type="match status" value="1"/>
</dbReference>
<dbReference type="PANTHER" id="PTHR30535">
    <property type="entry name" value="VITAMIN B12-BINDING PROTEIN"/>
    <property type="match status" value="1"/>
</dbReference>
<dbReference type="InterPro" id="IPR036439">
    <property type="entry name" value="Dockerin_dom_sf"/>
</dbReference>
<dbReference type="Proteomes" id="UP000544742">
    <property type="component" value="Unassembled WGS sequence"/>
</dbReference>
<dbReference type="InterPro" id="IPR002491">
    <property type="entry name" value="ABC_transptr_periplasmic_BD"/>
</dbReference>
<accession>A0A7K4AH07</accession>
<sequence length="467" mass="51942">MVCSGMIERPDIRRLEMKGCLIAVMMLCGLLAQASAGDYILHIYGNANMDGTIDEKDIEYLQEIIAGSVNASPMADADFDGKVDENDISQVEMIINDSQENITILDGNGKPVTVRLPVERAIVEHLDNSEMMMILKRTDKVAGVDLAMSKSEKEFPDLVKKTGVSGFSPATDPDYEQALSLSPDLLLTFSNKTAEKEEKMPDVPVVFAGLYYPNLINPENSSFTDAVHKLGYIMQAREEAEEYIDWHISKIDEIKSYTANLAEEKRPRVLIATLPKEGDNSIFTYAKIDTLSQMVTLAGGRSIAEDLPAYLESSYRIEVDPEWVIKSDPDYMIFITIVLTPPIGYDSDDISGISQALLSFKSRPEYANLTAVKNNQVYIINGNLRNDASKGLIGAAYLARIFHSDNVDLDPEDLHQEYLQRFLGLDYDLDEHGVFIYPPLINGPGKLEGVPDSFYQSYANDSEARAQ</sequence>
<dbReference type="InterPro" id="IPR050902">
    <property type="entry name" value="ABC_Transporter_SBP"/>
</dbReference>
<evidence type="ECO:0000313" key="2">
    <source>
        <dbReference type="EMBL" id="NLJ22233.1"/>
    </source>
</evidence>
<reference evidence="2 3" key="1">
    <citation type="journal article" date="2020" name="Biotechnol. Biofuels">
        <title>New insights from the biogas microbiome by comprehensive genome-resolved metagenomics of nearly 1600 species originating from multiple anaerobic digesters.</title>
        <authorList>
            <person name="Campanaro S."/>
            <person name="Treu L."/>
            <person name="Rodriguez-R L.M."/>
            <person name="Kovalovszki A."/>
            <person name="Ziels R.M."/>
            <person name="Maus I."/>
            <person name="Zhu X."/>
            <person name="Kougias P.G."/>
            <person name="Basile A."/>
            <person name="Luo G."/>
            <person name="Schluter A."/>
            <person name="Konstantinidis K.T."/>
            <person name="Angelidaki I."/>
        </authorList>
    </citation>
    <scope>NUCLEOTIDE SEQUENCE [LARGE SCALE GENOMIC DNA]</scope>
    <source>
        <strain evidence="2">AS27yjCOA_157</strain>
    </source>
</reference>
<protein>
    <submittedName>
        <fullName evidence="2">ABC transporter substrate-binding protein</fullName>
    </submittedName>
</protein>
<name>A0A7K4AH07_METSH</name>
<dbReference type="Pfam" id="PF01497">
    <property type="entry name" value="Peripla_BP_2"/>
    <property type="match status" value="1"/>
</dbReference>